<dbReference type="InterPro" id="IPR001387">
    <property type="entry name" value="Cro/C1-type_HTH"/>
</dbReference>
<evidence type="ECO:0000259" key="1">
    <source>
        <dbReference type="PROSITE" id="PS50943"/>
    </source>
</evidence>
<dbReference type="SUPFAM" id="SSF47413">
    <property type="entry name" value="lambda repressor-like DNA-binding domains"/>
    <property type="match status" value="1"/>
</dbReference>
<feature type="domain" description="HTH cro/C1-type" evidence="1">
    <location>
        <begin position="16"/>
        <end position="71"/>
    </location>
</feature>
<gene>
    <name evidence="2" type="ORF">BN569_00023</name>
</gene>
<reference evidence="2" key="1">
    <citation type="submission" date="2012-11" db="EMBL/GenBank/DDBJ databases">
        <title>Dependencies among metagenomic species, viruses, plasmids and units of genetic variation.</title>
        <authorList>
            <person name="Nielsen H.B."/>
            <person name="Almeida M."/>
            <person name="Juncker A.S."/>
            <person name="Rasmussen S."/>
            <person name="Li J."/>
            <person name="Sunagawa S."/>
            <person name="Plichta D."/>
            <person name="Gautier L."/>
            <person name="Le Chatelier E."/>
            <person name="Peletier E."/>
            <person name="Bonde I."/>
            <person name="Nielsen T."/>
            <person name="Manichanh C."/>
            <person name="Arumugam M."/>
            <person name="Batto J."/>
            <person name="Santos M.B.Q.D."/>
            <person name="Blom N."/>
            <person name="Borruel N."/>
            <person name="Burgdorf K.S."/>
            <person name="Boumezbeur F."/>
            <person name="Casellas F."/>
            <person name="Dore J."/>
            <person name="Guarner F."/>
            <person name="Hansen T."/>
            <person name="Hildebrand F."/>
            <person name="Kaas R.S."/>
            <person name="Kennedy S."/>
            <person name="Kristiansen K."/>
            <person name="Kultima J.R."/>
            <person name="Leonard P."/>
            <person name="Levenez F."/>
            <person name="Lund O."/>
            <person name="Moumen B."/>
            <person name="Le Paslier D."/>
            <person name="Pons N."/>
            <person name="Pedersen O."/>
            <person name="Prifti E."/>
            <person name="Qin J."/>
            <person name="Raes J."/>
            <person name="Tap J."/>
            <person name="Tims S."/>
            <person name="Ussery D.W."/>
            <person name="Yamada T."/>
            <person name="MetaHit consortium"/>
            <person name="Renault P."/>
            <person name="Sicheritz-Ponten T."/>
            <person name="Bork P."/>
            <person name="Wang J."/>
            <person name="Brunak S."/>
            <person name="Ehrlich S.D."/>
        </authorList>
    </citation>
    <scope>NUCLEOTIDE SEQUENCE [LARGE SCALE GENOMIC DNA]</scope>
</reference>
<name>R5LI68_9FIRM</name>
<protein>
    <submittedName>
        <fullName evidence="2">DNA-binding helix-turn-helix protein</fullName>
    </submittedName>
</protein>
<dbReference type="InterPro" id="IPR010982">
    <property type="entry name" value="Lambda_DNA-bd_dom_sf"/>
</dbReference>
<proteinExistence type="predicted"/>
<evidence type="ECO:0000313" key="2">
    <source>
        <dbReference type="EMBL" id="CCY77169.1"/>
    </source>
</evidence>
<dbReference type="SMART" id="SM00530">
    <property type="entry name" value="HTH_XRE"/>
    <property type="match status" value="1"/>
</dbReference>
<dbReference type="Proteomes" id="UP000018300">
    <property type="component" value="Unassembled WGS sequence"/>
</dbReference>
<dbReference type="GO" id="GO:0003677">
    <property type="term" value="F:DNA binding"/>
    <property type="evidence" value="ECO:0007669"/>
    <property type="project" value="UniProtKB-KW"/>
</dbReference>
<sequence>MKYRPEYNPKVIGENLRRLRKEKCLSVKEVQEYLRIGSVQAIYKYENGKGYPQADTMFALMELYEADINDIIHKHKTVIRHDNAKFDLYCIGEYLIPELNIIINRINIDVPKEQKKRFIHYYKHAESGIAG</sequence>
<dbReference type="Gene3D" id="1.10.260.40">
    <property type="entry name" value="lambda repressor-like DNA-binding domains"/>
    <property type="match status" value="1"/>
</dbReference>
<organism evidence="2 3">
    <name type="scientific">Eshraghiella crossota CAG:259</name>
    <dbReference type="NCBI Taxonomy" id="1263062"/>
    <lineage>
        <taxon>Bacteria</taxon>
        <taxon>Bacillati</taxon>
        <taxon>Bacillota</taxon>
        <taxon>Clostridia</taxon>
        <taxon>Lachnospirales</taxon>
        <taxon>Lachnospiraceae</taxon>
        <taxon>Eshraghiella</taxon>
    </lineage>
</organism>
<dbReference type="CDD" id="cd00093">
    <property type="entry name" value="HTH_XRE"/>
    <property type="match status" value="1"/>
</dbReference>
<keyword evidence="2" id="KW-0238">DNA-binding</keyword>
<dbReference type="Pfam" id="PF12844">
    <property type="entry name" value="HTH_19"/>
    <property type="match status" value="1"/>
</dbReference>
<dbReference type="EMBL" id="CAYU010000054">
    <property type="protein sequence ID" value="CCY77169.1"/>
    <property type="molecule type" value="Genomic_DNA"/>
</dbReference>
<comment type="caution">
    <text evidence="2">The sequence shown here is derived from an EMBL/GenBank/DDBJ whole genome shotgun (WGS) entry which is preliminary data.</text>
</comment>
<evidence type="ECO:0000313" key="3">
    <source>
        <dbReference type="Proteomes" id="UP000018300"/>
    </source>
</evidence>
<dbReference type="PROSITE" id="PS50943">
    <property type="entry name" value="HTH_CROC1"/>
    <property type="match status" value="1"/>
</dbReference>
<dbReference type="AlphaFoldDB" id="R5LI68"/>
<accession>R5LI68</accession>